<reference evidence="8 9" key="1">
    <citation type="submission" date="2013-12" db="EMBL/GenBank/DDBJ databases">
        <authorList>
            <person name="Cubeta M."/>
            <person name="Pakala S."/>
            <person name="Fedorova N."/>
            <person name="Thomas E."/>
            <person name="Dean R."/>
            <person name="Jabaji S."/>
            <person name="Neate S."/>
            <person name="Toda T."/>
            <person name="Tavantzis S."/>
            <person name="Vilgalys R."/>
            <person name="Bharathan N."/>
            <person name="Pakala S."/>
            <person name="Losada L.S."/>
            <person name="Zafar N."/>
            <person name="Nierman W."/>
        </authorList>
    </citation>
    <scope>NUCLEOTIDE SEQUENCE [LARGE SCALE GENOMIC DNA]</scope>
    <source>
        <strain evidence="8 9">123E</strain>
    </source>
</reference>
<evidence type="ECO:0000256" key="1">
    <source>
        <dbReference type="ARBA" id="ARBA00004173"/>
    </source>
</evidence>
<dbReference type="Gene3D" id="3.40.50.12710">
    <property type="match status" value="1"/>
</dbReference>
<dbReference type="STRING" id="1423351.A0A074SM73"/>
<protein>
    <recommendedName>
        <fullName evidence="7">Protein arginine methyltransferase NDUFAF7</fullName>
        <ecNumber evidence="7">2.1.1.320</ecNumber>
    </recommendedName>
</protein>
<organism evidence="8 9">
    <name type="scientific">Rhizoctonia solani 123E</name>
    <dbReference type="NCBI Taxonomy" id="1423351"/>
    <lineage>
        <taxon>Eukaryota</taxon>
        <taxon>Fungi</taxon>
        <taxon>Dikarya</taxon>
        <taxon>Basidiomycota</taxon>
        <taxon>Agaricomycotina</taxon>
        <taxon>Agaricomycetes</taxon>
        <taxon>Cantharellales</taxon>
        <taxon>Ceratobasidiaceae</taxon>
        <taxon>Rhizoctonia</taxon>
    </lineage>
</organism>
<dbReference type="HOGENOM" id="CLU_1074222_0_0_1"/>
<dbReference type="GO" id="GO:0032259">
    <property type="term" value="P:methylation"/>
    <property type="evidence" value="ECO:0007669"/>
    <property type="project" value="UniProtKB-KW"/>
</dbReference>
<keyword evidence="3 7" id="KW-0489">Methyltransferase</keyword>
<evidence type="ECO:0000256" key="3">
    <source>
        <dbReference type="ARBA" id="ARBA00022603"/>
    </source>
</evidence>
<name>A0A074SM73_9AGAM</name>
<dbReference type="Pfam" id="PF02636">
    <property type="entry name" value="Methyltransf_28"/>
    <property type="match status" value="1"/>
</dbReference>
<comment type="function">
    <text evidence="7">Arginine methyltransferase involved in the assembly or stability of mitochondrial NADH:ubiquinone oxidoreductase complex (complex I).</text>
</comment>
<evidence type="ECO:0000256" key="5">
    <source>
        <dbReference type="ARBA" id="ARBA00023128"/>
    </source>
</evidence>
<dbReference type="InterPro" id="IPR038375">
    <property type="entry name" value="NDUFAF7_sf"/>
</dbReference>
<keyword evidence="9" id="KW-1185">Reference proteome</keyword>
<dbReference type="EMBL" id="AZST01000189">
    <property type="protein sequence ID" value="KEP51167.1"/>
    <property type="molecule type" value="Genomic_DNA"/>
</dbReference>
<dbReference type="GO" id="GO:0005739">
    <property type="term" value="C:mitochondrion"/>
    <property type="evidence" value="ECO:0007669"/>
    <property type="project" value="UniProtKB-SubCell"/>
</dbReference>
<evidence type="ECO:0000256" key="4">
    <source>
        <dbReference type="ARBA" id="ARBA00022679"/>
    </source>
</evidence>
<dbReference type="GO" id="GO:0035243">
    <property type="term" value="F:protein-arginine omega-N symmetric methyltransferase activity"/>
    <property type="evidence" value="ECO:0007669"/>
    <property type="project" value="UniProtKB-EC"/>
</dbReference>
<proteinExistence type="inferred from homology"/>
<sequence>MMFSHKMQRIGPRLYNHLHSALLTRSTTAILRPLARTIHSTGGLDVQTASLPSTATPLQKILHDSIRAKGPISVAQYMQMCLSHPVEGYYMKGEPIGARGDFITSPEISQLFGELVGIWLVSQWVERGQNRPIRMIELGPGKGTLMGDILRVSKILDLVYFSSQERRKTFESIGQTRGRVQAVHLVETSARLQEEQKSTLGTRIPETLLHWHDRIDDIPKDDNVFTLLVAHEFFDAIPIHIIEARQLRLLPSAMSHPLS</sequence>
<keyword evidence="5 7" id="KW-0496">Mitochondrion</keyword>
<dbReference type="GO" id="GO:0032981">
    <property type="term" value="P:mitochondrial respiratory chain complex I assembly"/>
    <property type="evidence" value="ECO:0007669"/>
    <property type="project" value="TreeGrafter"/>
</dbReference>
<comment type="catalytic activity">
    <reaction evidence="6 7">
        <text>L-arginyl-[protein] + 2 S-adenosyl-L-methionine = N(omega),N(omega)'-dimethyl-L-arginyl-[protein] + 2 S-adenosyl-L-homocysteine + 2 H(+)</text>
        <dbReference type="Rhea" id="RHEA:48108"/>
        <dbReference type="Rhea" id="RHEA-COMP:10532"/>
        <dbReference type="Rhea" id="RHEA-COMP:11992"/>
        <dbReference type="ChEBI" id="CHEBI:15378"/>
        <dbReference type="ChEBI" id="CHEBI:29965"/>
        <dbReference type="ChEBI" id="CHEBI:57856"/>
        <dbReference type="ChEBI" id="CHEBI:59789"/>
        <dbReference type="ChEBI" id="CHEBI:88221"/>
        <dbReference type="EC" id="2.1.1.320"/>
    </reaction>
</comment>
<evidence type="ECO:0000256" key="7">
    <source>
        <dbReference type="RuleBase" id="RU364114"/>
    </source>
</evidence>
<keyword evidence="4 7" id="KW-0808">Transferase</keyword>
<dbReference type="OrthoDB" id="438553at2759"/>
<dbReference type="AlphaFoldDB" id="A0A074SM73"/>
<gene>
    <name evidence="8" type="ORF">V565_066580</name>
</gene>
<dbReference type="InterPro" id="IPR003788">
    <property type="entry name" value="NDUFAF7"/>
</dbReference>
<evidence type="ECO:0000313" key="8">
    <source>
        <dbReference type="EMBL" id="KEP51167.1"/>
    </source>
</evidence>
<dbReference type="PANTHER" id="PTHR12049:SF7">
    <property type="entry name" value="PROTEIN ARGININE METHYLTRANSFERASE NDUFAF7, MITOCHONDRIAL"/>
    <property type="match status" value="1"/>
</dbReference>
<dbReference type="SUPFAM" id="SSF53335">
    <property type="entry name" value="S-adenosyl-L-methionine-dependent methyltransferases"/>
    <property type="match status" value="1"/>
</dbReference>
<evidence type="ECO:0000256" key="6">
    <source>
        <dbReference type="ARBA" id="ARBA00048612"/>
    </source>
</evidence>
<dbReference type="InterPro" id="IPR029063">
    <property type="entry name" value="SAM-dependent_MTases_sf"/>
</dbReference>
<evidence type="ECO:0000313" key="9">
    <source>
        <dbReference type="Proteomes" id="UP000027456"/>
    </source>
</evidence>
<dbReference type="EC" id="2.1.1.320" evidence="7"/>
<comment type="caution">
    <text evidence="8">The sequence shown here is derived from an EMBL/GenBank/DDBJ whole genome shotgun (WGS) entry which is preliminary data.</text>
</comment>
<comment type="similarity">
    <text evidence="2 7">Belongs to the NDUFAF7 family.</text>
</comment>
<dbReference type="PANTHER" id="PTHR12049">
    <property type="entry name" value="PROTEIN ARGININE METHYLTRANSFERASE NDUFAF7, MITOCHONDRIAL"/>
    <property type="match status" value="1"/>
</dbReference>
<accession>A0A074SM73</accession>
<evidence type="ECO:0000256" key="2">
    <source>
        <dbReference type="ARBA" id="ARBA00005891"/>
    </source>
</evidence>
<comment type="subcellular location">
    <subcellularLocation>
        <location evidence="1 7">Mitochondrion</location>
    </subcellularLocation>
</comment>
<dbReference type="Proteomes" id="UP000027456">
    <property type="component" value="Unassembled WGS sequence"/>
</dbReference>